<dbReference type="RefSeq" id="WP_128630151.1">
    <property type="nucleotide sequence ID" value="NZ_RRCN01000001.1"/>
</dbReference>
<reference evidence="3 4" key="1">
    <citation type="submission" date="2018-11" db="EMBL/GenBank/DDBJ databases">
        <title>Genome sequencing of Paenibacillus sp. KCOM 3021 (= ChDC PVNT-B20).</title>
        <authorList>
            <person name="Kook J.-K."/>
            <person name="Park S.-N."/>
            <person name="Lim Y.K."/>
        </authorList>
    </citation>
    <scope>NUCLEOTIDE SEQUENCE [LARGE SCALE GENOMIC DNA]</scope>
    <source>
        <strain evidence="3 4">KCOM 3021</strain>
    </source>
</reference>
<dbReference type="EMBL" id="RRCN01000001">
    <property type="protein sequence ID" value="RRJ62258.1"/>
    <property type="molecule type" value="Genomic_DNA"/>
</dbReference>
<name>A0A3P3TYB0_9BACL</name>
<keyword evidence="1" id="KW-0812">Transmembrane</keyword>
<dbReference type="AlphaFoldDB" id="A0A3P3TYB0"/>
<comment type="caution">
    <text evidence="3">The sequence shown here is derived from an EMBL/GenBank/DDBJ whole genome shotgun (WGS) entry which is preliminary data.</text>
</comment>
<dbReference type="InterPro" id="IPR006976">
    <property type="entry name" value="VanZ-like"/>
</dbReference>
<feature type="transmembrane region" description="Helical" evidence="1">
    <location>
        <begin position="7"/>
        <end position="25"/>
    </location>
</feature>
<feature type="domain" description="VanZ-like" evidence="2">
    <location>
        <begin position="10"/>
        <end position="154"/>
    </location>
</feature>
<sequence length="171" mass="19121">MNSLRKLYRWIPALVLMAIIFGFSSQSYEAQDLKPDIERAISDRSIAERFGGIAFHYAGHEISIGSLGVAGFIEFFIRKSAHFSCYGLLGLLLMYALKSGGRPRRLLIAVLISFLYACSDELHQMLTPGRTALFQDVLIDTAGAICGGLLMILLEKWREKREIHILPNTEG</sequence>
<gene>
    <name evidence="3" type="ORF">EHV15_04310</name>
</gene>
<evidence type="ECO:0000313" key="4">
    <source>
        <dbReference type="Proteomes" id="UP000267017"/>
    </source>
</evidence>
<feature type="transmembrane region" description="Helical" evidence="1">
    <location>
        <begin position="132"/>
        <end position="154"/>
    </location>
</feature>
<proteinExistence type="predicted"/>
<accession>A0A3P3TYB0</accession>
<keyword evidence="1" id="KW-1133">Transmembrane helix</keyword>
<keyword evidence="1" id="KW-0472">Membrane</keyword>
<feature type="transmembrane region" description="Helical" evidence="1">
    <location>
        <begin position="80"/>
        <end position="97"/>
    </location>
</feature>
<dbReference type="Proteomes" id="UP000267017">
    <property type="component" value="Unassembled WGS sequence"/>
</dbReference>
<dbReference type="Pfam" id="PF04892">
    <property type="entry name" value="VanZ"/>
    <property type="match status" value="1"/>
</dbReference>
<dbReference type="PANTHER" id="PTHR28008">
    <property type="entry name" value="DOMAIN PROTEIN, PUTATIVE (AFU_ORTHOLOGUE AFUA_3G10980)-RELATED"/>
    <property type="match status" value="1"/>
</dbReference>
<evidence type="ECO:0000259" key="2">
    <source>
        <dbReference type="Pfam" id="PF04892"/>
    </source>
</evidence>
<dbReference type="NCBIfam" id="NF037970">
    <property type="entry name" value="vanZ_1"/>
    <property type="match status" value="1"/>
</dbReference>
<keyword evidence="4" id="KW-1185">Reference proteome</keyword>
<organism evidence="3 4">
    <name type="scientific">Paenibacillus oralis</name>
    <dbReference type="NCBI Taxonomy" id="2490856"/>
    <lineage>
        <taxon>Bacteria</taxon>
        <taxon>Bacillati</taxon>
        <taxon>Bacillota</taxon>
        <taxon>Bacilli</taxon>
        <taxon>Bacillales</taxon>
        <taxon>Paenibacillaceae</taxon>
        <taxon>Paenibacillus</taxon>
    </lineage>
</organism>
<protein>
    <submittedName>
        <fullName evidence="3">VanZ family protein</fullName>
    </submittedName>
</protein>
<dbReference type="InterPro" id="IPR016747">
    <property type="entry name" value="Phosphotransbutyrylase"/>
</dbReference>
<dbReference type="PIRSF" id="PIRSF019083">
    <property type="entry name" value="UCP019083_VanZ"/>
    <property type="match status" value="1"/>
</dbReference>
<dbReference type="OrthoDB" id="291892at2"/>
<dbReference type="PANTHER" id="PTHR28008:SF1">
    <property type="entry name" value="DOMAIN PROTEIN, PUTATIVE (AFU_ORTHOLOGUE AFUA_3G10980)-RELATED"/>
    <property type="match status" value="1"/>
</dbReference>
<evidence type="ECO:0000313" key="3">
    <source>
        <dbReference type="EMBL" id="RRJ62258.1"/>
    </source>
</evidence>
<evidence type="ECO:0000256" key="1">
    <source>
        <dbReference type="SAM" id="Phobius"/>
    </source>
</evidence>